<organism evidence="2">
    <name type="scientific">Skeletonema marinoi</name>
    <dbReference type="NCBI Taxonomy" id="267567"/>
    <lineage>
        <taxon>Eukaryota</taxon>
        <taxon>Sar</taxon>
        <taxon>Stramenopiles</taxon>
        <taxon>Ochrophyta</taxon>
        <taxon>Bacillariophyta</taxon>
        <taxon>Coscinodiscophyceae</taxon>
        <taxon>Thalassiosirophycidae</taxon>
        <taxon>Thalassiosirales</taxon>
        <taxon>Skeletonemataceae</taxon>
        <taxon>Skeletonema</taxon>
        <taxon>Skeletonema marinoi-dohrnii complex</taxon>
    </lineage>
</organism>
<dbReference type="SUPFAM" id="SSF117991">
    <property type="entry name" value="YbeD/HP0495-like"/>
    <property type="match status" value="1"/>
</dbReference>
<proteinExistence type="predicted"/>
<feature type="signal peptide" evidence="1">
    <location>
        <begin position="1"/>
        <end position="25"/>
    </location>
</feature>
<dbReference type="AlphaFoldDB" id="A0A7S1CSV6"/>
<dbReference type="InterPro" id="IPR027471">
    <property type="entry name" value="YbeD-like_sf"/>
</dbReference>
<reference evidence="2" key="1">
    <citation type="submission" date="2021-01" db="EMBL/GenBank/DDBJ databases">
        <authorList>
            <person name="Corre E."/>
            <person name="Pelletier E."/>
            <person name="Niang G."/>
            <person name="Scheremetjew M."/>
            <person name="Finn R."/>
            <person name="Kale V."/>
            <person name="Holt S."/>
            <person name="Cochrane G."/>
            <person name="Meng A."/>
            <person name="Brown T."/>
            <person name="Cohen L."/>
        </authorList>
    </citation>
    <scope>NUCLEOTIDE SEQUENCE</scope>
    <source>
        <strain evidence="2">FE60</strain>
    </source>
</reference>
<sequence>MKCIKSLSISLIWAISCIIIPGANCFTVISSGSRSLTRLSAEEENDTTDDAAAAETMISPASVTMDDGGSDLTDRFKYKVHALMGTYDLPEGKVDDENQTGNILGQLLNFPTEYTFTVVGKKAETEDPCDNYERKVRAVVESALGEAANIEMRVTPRGKRFTKVSLKVTVESAAIIAAIYEELGALDATVMKF</sequence>
<protein>
    <submittedName>
        <fullName evidence="2">Uncharacterized protein</fullName>
    </submittedName>
</protein>
<dbReference type="EMBL" id="HBFU01000663">
    <property type="protein sequence ID" value="CAD8926476.1"/>
    <property type="molecule type" value="Transcribed_RNA"/>
</dbReference>
<dbReference type="InterPro" id="IPR007454">
    <property type="entry name" value="UPF0250_YbeD-like"/>
</dbReference>
<gene>
    <name evidence="2" type="ORF">SMAR1040_LOCUS423</name>
</gene>
<dbReference type="PROSITE" id="PS51257">
    <property type="entry name" value="PROKAR_LIPOPROTEIN"/>
    <property type="match status" value="1"/>
</dbReference>
<dbReference type="Pfam" id="PF04359">
    <property type="entry name" value="DUF493"/>
    <property type="match status" value="1"/>
</dbReference>
<feature type="chain" id="PRO_5030856579" evidence="1">
    <location>
        <begin position="26"/>
        <end position="193"/>
    </location>
</feature>
<keyword evidence="1" id="KW-0732">Signal</keyword>
<dbReference type="Gene3D" id="3.30.70.260">
    <property type="match status" value="1"/>
</dbReference>
<evidence type="ECO:0000256" key="1">
    <source>
        <dbReference type="SAM" id="SignalP"/>
    </source>
</evidence>
<accession>A0A7S1CSV6</accession>
<name>A0A7S1CSV6_9STRA</name>
<evidence type="ECO:0000313" key="2">
    <source>
        <dbReference type="EMBL" id="CAD8926476.1"/>
    </source>
</evidence>